<accession>A0AAW2NVP0</accession>
<evidence type="ECO:0000313" key="1">
    <source>
        <dbReference type="EMBL" id="KAL0346674.1"/>
    </source>
</evidence>
<dbReference type="PANTHER" id="PTHR35133">
    <property type="entry name" value="PROTEIN EFFECTOR OF TRANSCRIPTION 2-RELATED"/>
    <property type="match status" value="1"/>
</dbReference>
<dbReference type="AlphaFoldDB" id="A0AAW2NVP0"/>
<sequence>MKSKNDAVITEKQLLDKFDYAWNKGSNGARRHDDICRKLDSLAKASQFSYLAKKLLSFNQKKVGIKIRTCEPCVSKDGSNLSNMDDNVNISRIFGIRRLQPTKPQCGSSDNCSDICGVAVGHGSVCTTPPVKGRKRCAIHKGMRVNGYISKLNTEGKGPSIAANMESSIIPNRLSADLQDPRLTHGRETPHNKIFAPVCGFILDDGSPCKMKPLQRNKRCLEHKGKRIHVCQPKFVTEE</sequence>
<dbReference type="EMBL" id="JACGWM010000010">
    <property type="protein sequence ID" value="KAL0346674.1"/>
    <property type="molecule type" value="Genomic_DNA"/>
</dbReference>
<dbReference type="GO" id="GO:0006355">
    <property type="term" value="P:regulation of DNA-templated transcription"/>
    <property type="evidence" value="ECO:0007669"/>
    <property type="project" value="InterPro"/>
</dbReference>
<organism evidence="1">
    <name type="scientific">Sesamum calycinum</name>
    <dbReference type="NCBI Taxonomy" id="2727403"/>
    <lineage>
        <taxon>Eukaryota</taxon>
        <taxon>Viridiplantae</taxon>
        <taxon>Streptophyta</taxon>
        <taxon>Embryophyta</taxon>
        <taxon>Tracheophyta</taxon>
        <taxon>Spermatophyta</taxon>
        <taxon>Magnoliopsida</taxon>
        <taxon>eudicotyledons</taxon>
        <taxon>Gunneridae</taxon>
        <taxon>Pentapetalae</taxon>
        <taxon>asterids</taxon>
        <taxon>lamiids</taxon>
        <taxon>Lamiales</taxon>
        <taxon>Pedaliaceae</taxon>
        <taxon>Sesamum</taxon>
    </lineage>
</organism>
<reference evidence="1" key="1">
    <citation type="submission" date="2020-06" db="EMBL/GenBank/DDBJ databases">
        <authorList>
            <person name="Li T."/>
            <person name="Hu X."/>
            <person name="Zhang T."/>
            <person name="Song X."/>
            <person name="Zhang H."/>
            <person name="Dai N."/>
            <person name="Sheng W."/>
            <person name="Hou X."/>
            <person name="Wei L."/>
        </authorList>
    </citation>
    <scope>NUCLEOTIDE SEQUENCE</scope>
    <source>
        <strain evidence="1">KEN8</strain>
        <tissue evidence="1">Leaf</tissue>
    </source>
</reference>
<reference evidence="1" key="2">
    <citation type="journal article" date="2024" name="Plant">
        <title>Genomic evolution and insights into agronomic trait innovations of Sesamum species.</title>
        <authorList>
            <person name="Miao H."/>
            <person name="Wang L."/>
            <person name="Qu L."/>
            <person name="Liu H."/>
            <person name="Sun Y."/>
            <person name="Le M."/>
            <person name="Wang Q."/>
            <person name="Wei S."/>
            <person name="Zheng Y."/>
            <person name="Lin W."/>
            <person name="Duan Y."/>
            <person name="Cao H."/>
            <person name="Xiong S."/>
            <person name="Wang X."/>
            <person name="Wei L."/>
            <person name="Li C."/>
            <person name="Ma Q."/>
            <person name="Ju M."/>
            <person name="Zhao R."/>
            <person name="Li G."/>
            <person name="Mu C."/>
            <person name="Tian Q."/>
            <person name="Mei H."/>
            <person name="Zhang T."/>
            <person name="Gao T."/>
            <person name="Zhang H."/>
        </authorList>
    </citation>
    <scope>NUCLEOTIDE SEQUENCE</scope>
    <source>
        <strain evidence="1">KEN8</strain>
    </source>
</reference>
<protein>
    <submittedName>
        <fullName evidence="1">Uncharacterized protein</fullName>
    </submittedName>
</protein>
<gene>
    <name evidence="1" type="ORF">Scaly_1683400</name>
</gene>
<proteinExistence type="predicted"/>
<dbReference type="InterPro" id="IPR038909">
    <property type="entry name" value="Effector_transcript"/>
</dbReference>
<dbReference type="GO" id="GO:0003677">
    <property type="term" value="F:DNA binding"/>
    <property type="evidence" value="ECO:0007669"/>
    <property type="project" value="InterPro"/>
</dbReference>
<dbReference type="Pfam" id="PF19239">
    <property type="entry name" value="GIY_YIG_domain"/>
    <property type="match status" value="1"/>
</dbReference>
<dbReference type="PANTHER" id="PTHR35133:SF1">
    <property type="entry name" value="PROTEIN EFFECTOR OF TRANSCRIPTION 2-RELATED"/>
    <property type="match status" value="1"/>
</dbReference>
<comment type="caution">
    <text evidence="1">The sequence shown here is derived from an EMBL/GenBank/DDBJ whole genome shotgun (WGS) entry which is preliminary data.</text>
</comment>
<name>A0AAW2NVP0_9LAMI</name>